<evidence type="ECO:0000256" key="1">
    <source>
        <dbReference type="SAM" id="MobiDB-lite"/>
    </source>
</evidence>
<reference evidence="2 3" key="1">
    <citation type="journal article" date="2017" name="Int. J. Syst. Evol. Microbiol.">
        <title>Mycobacterium talmoniae sp. nov., a slowly growing mycobacterium isolated from human respiratory samples.</title>
        <authorList>
            <person name="Davidson R.M."/>
            <person name="DeGroote M.A."/>
            <person name="Marola J.L."/>
            <person name="Buss S."/>
            <person name="Jones V."/>
            <person name="McNeil M.R."/>
            <person name="Freifeld A.G."/>
            <person name="Elaine Epperson L."/>
            <person name="Hasan N.A."/>
            <person name="Jackson M."/>
            <person name="Iwen P.C."/>
            <person name="Salfinger M."/>
            <person name="Strong M."/>
        </authorList>
    </citation>
    <scope>NUCLEOTIDE SEQUENCE [LARGE SCALE GENOMIC DNA]</scope>
    <source>
        <strain evidence="2 3">ATCC BAA-2683</strain>
    </source>
</reference>
<accession>A0A2S8BLG2</accession>
<dbReference type="AlphaFoldDB" id="A0A2S8BLG2"/>
<dbReference type="EMBL" id="PPEA01000319">
    <property type="protein sequence ID" value="PQM47541.1"/>
    <property type="molecule type" value="Genomic_DNA"/>
</dbReference>
<dbReference type="Proteomes" id="UP000238296">
    <property type="component" value="Unassembled WGS sequence"/>
</dbReference>
<dbReference type="RefSeq" id="WP_131823615.1">
    <property type="nucleotide sequence ID" value="NZ_MLQM01000082.1"/>
</dbReference>
<organism evidence="2 3">
    <name type="scientific">Mycobacterium talmoniae</name>
    <dbReference type="NCBI Taxonomy" id="1858794"/>
    <lineage>
        <taxon>Bacteria</taxon>
        <taxon>Bacillati</taxon>
        <taxon>Actinomycetota</taxon>
        <taxon>Actinomycetes</taxon>
        <taxon>Mycobacteriales</taxon>
        <taxon>Mycobacteriaceae</taxon>
        <taxon>Mycobacterium</taxon>
    </lineage>
</organism>
<feature type="region of interest" description="Disordered" evidence="1">
    <location>
        <begin position="1"/>
        <end position="22"/>
    </location>
</feature>
<evidence type="ECO:0000313" key="3">
    <source>
        <dbReference type="Proteomes" id="UP000238296"/>
    </source>
</evidence>
<name>A0A2S8BLG2_9MYCO</name>
<evidence type="ECO:0000313" key="2">
    <source>
        <dbReference type="EMBL" id="PQM47541.1"/>
    </source>
</evidence>
<protein>
    <submittedName>
        <fullName evidence="2">Uncharacterized protein</fullName>
    </submittedName>
</protein>
<feature type="compositionally biased region" description="Basic and acidic residues" evidence="1">
    <location>
        <begin position="1"/>
        <end position="14"/>
    </location>
</feature>
<proteinExistence type="predicted"/>
<comment type="caution">
    <text evidence="2">The sequence shown here is derived from an EMBL/GenBank/DDBJ whole genome shotgun (WGS) entry which is preliminary data.</text>
</comment>
<gene>
    <name evidence="2" type="ORF">C1Y40_02241</name>
</gene>
<sequence length="77" mass="8633">MRFRDRLTGTRRPDPGVPAAPPEHLRAVLLALNRPGQRWTIRDGAPEGVDLVAEWQIVDANWQENLAKSTCSAPSRF</sequence>